<dbReference type="SUPFAM" id="SSF74650">
    <property type="entry name" value="Galactose mutarotase-like"/>
    <property type="match status" value="1"/>
</dbReference>
<dbReference type="EC" id="3.2.1.-" evidence="10"/>
<dbReference type="InterPro" id="IPR011013">
    <property type="entry name" value="Gal_mutarotase_sf_dom"/>
</dbReference>
<keyword evidence="8" id="KW-0325">Glycoprotein</keyword>
<dbReference type="FunFam" id="3.20.110.10:FF:000001">
    <property type="entry name" value="Alpha-mannosidase"/>
    <property type="match status" value="1"/>
</dbReference>
<feature type="domain" description="Glycoside hydrolase family 38 central" evidence="11">
    <location>
        <begin position="371"/>
        <end position="465"/>
    </location>
</feature>
<dbReference type="InterPro" id="IPR013780">
    <property type="entry name" value="Glyco_hydro_b"/>
</dbReference>
<dbReference type="InterPro" id="IPR011330">
    <property type="entry name" value="Glyco_hydro/deAcase_b/a-brl"/>
</dbReference>
<evidence type="ECO:0000256" key="7">
    <source>
        <dbReference type="ARBA" id="ARBA00023157"/>
    </source>
</evidence>
<dbReference type="InterPro" id="IPR050843">
    <property type="entry name" value="Glycosyl_Hydrlase_38"/>
</dbReference>
<dbReference type="FunFam" id="1.20.1270.50:FF:000003">
    <property type="entry name" value="Alpha-mannosidase"/>
    <property type="match status" value="1"/>
</dbReference>
<reference evidence="12 13" key="2">
    <citation type="submission" date="2018-11" db="EMBL/GenBank/DDBJ databases">
        <authorList>
            <consortium name="Pathogen Informatics"/>
        </authorList>
    </citation>
    <scope>NUCLEOTIDE SEQUENCE [LARGE SCALE GENOMIC DNA]</scope>
</reference>
<dbReference type="SUPFAM" id="SSF88713">
    <property type="entry name" value="Glycoside hydrolase/deacetylase"/>
    <property type="match status" value="1"/>
</dbReference>
<dbReference type="SUPFAM" id="SSF88688">
    <property type="entry name" value="Families 57/38 glycoside transferase middle domain"/>
    <property type="match status" value="1"/>
</dbReference>
<dbReference type="Gene3D" id="2.70.98.30">
    <property type="entry name" value="Golgi alpha-mannosidase II, domain 4"/>
    <property type="match status" value="1"/>
</dbReference>
<keyword evidence="9 10" id="KW-0326">Glycosidase</keyword>
<feature type="signal peptide" evidence="10">
    <location>
        <begin position="1"/>
        <end position="19"/>
    </location>
</feature>
<dbReference type="STRING" id="102285.A0A0R3TJQ9"/>
<evidence type="ECO:0000256" key="9">
    <source>
        <dbReference type="ARBA" id="ARBA00023295"/>
    </source>
</evidence>
<dbReference type="InterPro" id="IPR037094">
    <property type="entry name" value="Glyco_hydro_38_cen_sf"/>
</dbReference>
<dbReference type="Gene3D" id="2.60.40.1180">
    <property type="entry name" value="Golgi alpha-mannosidase II"/>
    <property type="match status" value="1"/>
</dbReference>
<name>A0A0R3TJQ9_RODNA</name>
<dbReference type="Pfam" id="PF01074">
    <property type="entry name" value="Glyco_hydro_38N"/>
    <property type="match status" value="1"/>
</dbReference>
<dbReference type="InterPro" id="IPR000602">
    <property type="entry name" value="Glyco_hydro_38_N"/>
</dbReference>
<evidence type="ECO:0000256" key="6">
    <source>
        <dbReference type="ARBA" id="ARBA00022833"/>
    </source>
</evidence>
<evidence type="ECO:0000256" key="2">
    <source>
        <dbReference type="ARBA" id="ARBA00009792"/>
    </source>
</evidence>
<dbReference type="InterPro" id="IPR027291">
    <property type="entry name" value="Glyco_hydro_38_N_sf"/>
</dbReference>
<keyword evidence="4 10" id="KW-0479">Metal-binding</keyword>
<dbReference type="GO" id="GO:0005764">
    <property type="term" value="C:lysosome"/>
    <property type="evidence" value="ECO:0007669"/>
    <property type="project" value="TreeGrafter"/>
</dbReference>
<feature type="chain" id="PRO_5043073535" description="Alpha-mannosidase" evidence="10">
    <location>
        <begin position="20"/>
        <end position="1040"/>
    </location>
</feature>
<protein>
    <recommendedName>
        <fullName evidence="3 10">Alpha-mannosidase</fullName>
        <ecNumber evidence="10">3.2.1.-</ecNumber>
    </recommendedName>
</protein>
<dbReference type="AlphaFoldDB" id="A0A0R3TJQ9"/>
<dbReference type="PANTHER" id="PTHR11607">
    <property type="entry name" value="ALPHA-MANNOSIDASE"/>
    <property type="match status" value="1"/>
</dbReference>
<evidence type="ECO:0000256" key="1">
    <source>
        <dbReference type="ARBA" id="ARBA00000365"/>
    </source>
</evidence>
<dbReference type="GO" id="GO:0030246">
    <property type="term" value="F:carbohydrate binding"/>
    <property type="evidence" value="ECO:0007669"/>
    <property type="project" value="InterPro"/>
</dbReference>
<dbReference type="WBParaSite" id="HNAJ_0000734401-mRNA-1">
    <property type="protein sequence ID" value="HNAJ_0000734401-mRNA-1"/>
    <property type="gene ID" value="HNAJ_0000734401"/>
</dbReference>
<comment type="similarity">
    <text evidence="2 10">Belongs to the glycosyl hydrolase 38 family.</text>
</comment>
<accession>A0A0R3TJQ9</accession>
<comment type="catalytic activity">
    <reaction evidence="1">
        <text>Hydrolysis of terminal, non-reducing alpha-D-mannose residues in alpha-D-mannosides.</text>
        <dbReference type="EC" id="3.2.1.24"/>
    </reaction>
</comment>
<dbReference type="Proteomes" id="UP000278807">
    <property type="component" value="Unassembled WGS sequence"/>
</dbReference>
<dbReference type="Pfam" id="PF07748">
    <property type="entry name" value="Glyco_hydro_38C"/>
    <property type="match status" value="1"/>
</dbReference>
<dbReference type="SMART" id="SM00872">
    <property type="entry name" value="Alpha-mann_mid"/>
    <property type="match status" value="1"/>
</dbReference>
<evidence type="ECO:0000256" key="4">
    <source>
        <dbReference type="ARBA" id="ARBA00022723"/>
    </source>
</evidence>
<dbReference type="InterPro" id="IPR015341">
    <property type="entry name" value="Glyco_hydro_38_cen"/>
</dbReference>
<dbReference type="CDD" id="cd10810">
    <property type="entry name" value="GH38N_AMII_LAM_like"/>
    <property type="match status" value="1"/>
</dbReference>
<proteinExistence type="inferred from homology"/>
<dbReference type="EMBL" id="UZAE01012036">
    <property type="protein sequence ID" value="VDO03200.1"/>
    <property type="molecule type" value="Genomic_DNA"/>
</dbReference>
<dbReference type="Pfam" id="PF09261">
    <property type="entry name" value="Alpha-mann_mid"/>
    <property type="match status" value="1"/>
</dbReference>
<evidence type="ECO:0000313" key="12">
    <source>
        <dbReference type="EMBL" id="VDO03200.1"/>
    </source>
</evidence>
<evidence type="ECO:0000259" key="11">
    <source>
        <dbReference type="SMART" id="SM00872"/>
    </source>
</evidence>
<evidence type="ECO:0000313" key="14">
    <source>
        <dbReference type="WBParaSite" id="HNAJ_0000734401-mRNA-1"/>
    </source>
</evidence>
<evidence type="ECO:0000256" key="10">
    <source>
        <dbReference type="RuleBase" id="RU361199"/>
    </source>
</evidence>
<evidence type="ECO:0000256" key="3">
    <source>
        <dbReference type="ARBA" id="ARBA00012752"/>
    </source>
</evidence>
<sequence>MTLYIGLWLPVFFLPFILGEECGYSLCPPTKDDHINVHLVPHTHDDVGWLKNIDQYYFGDAKFYQTAAVQYILDSVMHALALNPNRKFVYVEMAFFERWWRLQTPAMQDVVHKLVKNGQLEFALGGWSMNDEAVVHYSDSIDQLTRGLAFLNATFGDCGRPRVAWQIDPFGHARQQARIFTEAGFDGVFFQRMDYKEKRKRLKEKTMEVLWKVDPANNKSHLFTHILYQSYCSPPGFCFDAKCDDPPMIVDPLATNYNAPQRVSQFLEYVRMVSSSYATNHIFVPMGCDFTYENANLNFINLDRLIEQVNAQQQKEWSNGKFKSSGNVKPVHLLYSSPTCYIKSVNAAFKKQGTIPQRDGDFFPYASASNTFWTGFYTSRPSQKLMVREASSLLAACEQAHLIKPNLGSRYRYPTQNIYDFKNGIAQTPDQVVDQLRRVMGVMQHHDAVTGTDKQHVSNDYRQRLTDAMKGCSQLVSAVADTLLEKSYSSQGGGFSACENLNVSVCPPLTSKSLHPNTLIAVYNPLGWNDIQPWLRVPLYATKDQLDWLSSFTLTDYTTGETIPFQVVPVPLPVLKLPERRPLHHKGSSELIFKPSEGLKQAGFTLFALKGEASSDYGKSYRYGYKRPVNQQRFSLEIGPDNLPLFRSREGHSISMRFLNYDANFYSRPSSGAYVFRALSEAAAFGNPISEIIRGELVTEVRTNFTSWAYLSARLYADDKIEVEWIIGPLPQIGHRVSEIILRYHVEGPGILPNNRGEFYTDSMGNDLIRRQRLGTEDAETNYPKMAEIISPNMWGRDSRDSLKNHRIEGSYFPVVNRIMIKGTTYVFAVYTDRSEGGSSLADGDIELMLHRATTVDDGLGVGEPLNERAYGIVVRGVHRLVLDEVSKVNQIDVRLAQEVSRPPSLFFKDRSNDSRSADRSAKYSILTKSLPQFLHLLTVQQWPVEGDLTIKNQLLVRFQHVGTVEVGPIRFELSDAFTLGRVAKATEMTITANQLVRNAKMNSLVWPDGSERTFERAINGNSTQVTLQPGETKTFILFL</sequence>
<dbReference type="InterPro" id="IPR028995">
    <property type="entry name" value="Glyco_hydro_57/38_cen_sf"/>
</dbReference>
<dbReference type="Gene3D" id="1.20.1270.50">
    <property type="entry name" value="Glycoside hydrolase family 38, central domain"/>
    <property type="match status" value="2"/>
</dbReference>
<dbReference type="InterPro" id="IPR011682">
    <property type="entry name" value="Glyco_hydro_38_C"/>
</dbReference>
<dbReference type="OrthoDB" id="2016903at2759"/>
<keyword evidence="10" id="KW-0732">Signal</keyword>
<dbReference type="GO" id="GO:0006013">
    <property type="term" value="P:mannose metabolic process"/>
    <property type="evidence" value="ECO:0007669"/>
    <property type="project" value="InterPro"/>
</dbReference>
<dbReference type="GO" id="GO:0046872">
    <property type="term" value="F:metal ion binding"/>
    <property type="evidence" value="ECO:0007669"/>
    <property type="project" value="UniProtKB-KW"/>
</dbReference>
<keyword evidence="7" id="KW-1015">Disulfide bond</keyword>
<keyword evidence="5 10" id="KW-0378">Hydrolase</keyword>
<reference evidence="14" key="1">
    <citation type="submission" date="2016-03" db="UniProtKB">
        <authorList>
            <consortium name="WormBaseParasite"/>
        </authorList>
    </citation>
    <scope>IDENTIFICATION</scope>
</reference>
<dbReference type="Gene3D" id="2.60.40.1360">
    <property type="match status" value="1"/>
</dbReference>
<evidence type="ECO:0000256" key="5">
    <source>
        <dbReference type="ARBA" id="ARBA00022801"/>
    </source>
</evidence>
<keyword evidence="6 10" id="KW-0862">Zinc</keyword>
<evidence type="ECO:0000313" key="13">
    <source>
        <dbReference type="Proteomes" id="UP000278807"/>
    </source>
</evidence>
<dbReference type="PANTHER" id="PTHR11607:SF3">
    <property type="entry name" value="LYSOSOMAL ALPHA-MANNOSIDASE"/>
    <property type="match status" value="1"/>
</dbReference>
<dbReference type="FunFam" id="1.20.1270.50:FF:000002">
    <property type="entry name" value="Alpha-mannosidase"/>
    <property type="match status" value="1"/>
</dbReference>
<organism evidence="14">
    <name type="scientific">Rodentolepis nana</name>
    <name type="common">Dwarf tapeworm</name>
    <name type="synonym">Hymenolepis nana</name>
    <dbReference type="NCBI Taxonomy" id="102285"/>
    <lineage>
        <taxon>Eukaryota</taxon>
        <taxon>Metazoa</taxon>
        <taxon>Spiralia</taxon>
        <taxon>Lophotrochozoa</taxon>
        <taxon>Platyhelminthes</taxon>
        <taxon>Cestoda</taxon>
        <taxon>Eucestoda</taxon>
        <taxon>Cyclophyllidea</taxon>
        <taxon>Hymenolepididae</taxon>
        <taxon>Rodentolepis</taxon>
    </lineage>
</organism>
<dbReference type="GO" id="GO:0004559">
    <property type="term" value="F:alpha-mannosidase activity"/>
    <property type="evidence" value="ECO:0007669"/>
    <property type="project" value="UniProtKB-EC"/>
</dbReference>
<comment type="cofactor">
    <cofactor evidence="10">
        <name>Zn(2+)</name>
        <dbReference type="ChEBI" id="CHEBI:29105"/>
    </cofactor>
    <text evidence="10">Binds 1 zinc ion per subunit.</text>
</comment>
<keyword evidence="13" id="KW-1185">Reference proteome</keyword>
<evidence type="ECO:0000256" key="8">
    <source>
        <dbReference type="ARBA" id="ARBA00023180"/>
    </source>
</evidence>
<gene>
    <name evidence="12" type="ORF">HNAJ_LOCUS7340</name>
</gene>
<dbReference type="Gene3D" id="3.20.110.10">
    <property type="entry name" value="Glycoside hydrolase 38, N terminal domain"/>
    <property type="match status" value="1"/>
</dbReference>